<dbReference type="EMBL" id="VCNI01000001">
    <property type="protein sequence ID" value="TMU56482.1"/>
    <property type="molecule type" value="Genomic_DNA"/>
</dbReference>
<comment type="caution">
    <text evidence="1">The sequence shown here is derived from an EMBL/GenBank/DDBJ whole genome shotgun (WGS) entry which is preliminary data.</text>
</comment>
<keyword evidence="2" id="KW-1185">Reference proteome</keyword>
<dbReference type="Proteomes" id="UP000751614">
    <property type="component" value="Unassembled WGS sequence"/>
</dbReference>
<protein>
    <submittedName>
        <fullName evidence="1">Uncharacterized protein</fullName>
    </submittedName>
</protein>
<proteinExistence type="predicted"/>
<organism evidence="1 2">
    <name type="scientific">Flagellimonas algicola</name>
    <dbReference type="NCBI Taxonomy" id="2583815"/>
    <lineage>
        <taxon>Bacteria</taxon>
        <taxon>Pseudomonadati</taxon>
        <taxon>Bacteroidota</taxon>
        <taxon>Flavobacteriia</taxon>
        <taxon>Flavobacteriales</taxon>
        <taxon>Flavobacteriaceae</taxon>
        <taxon>Flagellimonas</taxon>
    </lineage>
</organism>
<sequence>MIDTLKLRIHGINDLKKDTLSQIQSSNGLTTIFAVPEHNDLYKAMLAHKGKDWAMTTVKSKEVFERSDREHDEFLGTQTGVKLNEFFQTRNVIRFVEENKVKEVNMSIHGTYRVPSSFNGISYRINESAGYIDFEFSVPKYLYGHSLAEFIPQINSTRYMKAFVAARQWRYQQKELFERLHEFIDIFIDDICNHFGLEALLNKRYIEIVRLDLCFNQWFGSKHDALRYLEHLRKINYKRYRDNQKAPVEYNTSITFQSSQGAYFKVYHKGSEYTMSQHGDYKKHLAENKKRMNKVLKRMLEKSNAKSIERLQRTLEKMRGGEHVKDPLHGAKLIKSEMIEIMQEMSKGTFCKDNYPPEVLRFAKKLYGAMPYKIDFFKNQMDKVLRYELSLRGSWFTYCYKNRIFRAEDEIHLNAYHKFKKTKQALERKGNTEFPTGRELANYKAISAYLGRKAHLMLETNFFNQRHESHSMGDFNSAKQSYRVSAFGLKHTILHDRDVGTFSNTLLKYAVYHFKGLVDEYQVKAISPDDDLEHRIVTYNSEVEENVKQYNERYYHKIYASNGKPRIKNGRKVTEAVQLLTQAQKSKLNLKKVRPVILLAINEQMKKGRSLREIRKGMKVSNSQWSRYKKDLDKFNIDERSRIDPNPIATKTDWSTFYDHVGNLDFYQKFYVRKAHSYYE</sequence>
<dbReference type="RefSeq" id="WP_138832980.1">
    <property type="nucleotide sequence ID" value="NZ_VCNI01000001.1"/>
</dbReference>
<evidence type="ECO:0000313" key="1">
    <source>
        <dbReference type="EMBL" id="TMU56482.1"/>
    </source>
</evidence>
<reference evidence="1 2" key="1">
    <citation type="submission" date="2019-05" db="EMBL/GenBank/DDBJ databases">
        <title>Flagellimonas sp. AsT0115, sp. nov., isolated from a marine red algae, Asparagopsis taxiformis.</title>
        <authorList>
            <person name="Kim J."/>
            <person name="Jeong S.E."/>
            <person name="Jeon C.O."/>
        </authorList>
    </citation>
    <scope>NUCLEOTIDE SEQUENCE [LARGE SCALE GENOMIC DNA]</scope>
    <source>
        <strain evidence="1 2">AsT0115</strain>
    </source>
</reference>
<name>A0ABY2WP09_9FLAO</name>
<evidence type="ECO:0000313" key="2">
    <source>
        <dbReference type="Proteomes" id="UP000751614"/>
    </source>
</evidence>
<accession>A0ABY2WP09</accession>
<gene>
    <name evidence="1" type="ORF">FGG15_02785</name>
</gene>